<dbReference type="OrthoDB" id="3477286at2759"/>
<dbReference type="Pfam" id="PF06985">
    <property type="entry name" value="HET"/>
    <property type="match status" value="1"/>
</dbReference>
<dbReference type="EMBL" id="MU007110">
    <property type="protein sequence ID" value="KAF2420331.1"/>
    <property type="molecule type" value="Genomic_DNA"/>
</dbReference>
<organism evidence="2 3">
    <name type="scientific">Tothia fuscella</name>
    <dbReference type="NCBI Taxonomy" id="1048955"/>
    <lineage>
        <taxon>Eukaryota</taxon>
        <taxon>Fungi</taxon>
        <taxon>Dikarya</taxon>
        <taxon>Ascomycota</taxon>
        <taxon>Pezizomycotina</taxon>
        <taxon>Dothideomycetes</taxon>
        <taxon>Pleosporomycetidae</taxon>
        <taxon>Venturiales</taxon>
        <taxon>Cylindrosympodiaceae</taxon>
        <taxon>Tothia</taxon>
    </lineage>
</organism>
<dbReference type="Proteomes" id="UP000800235">
    <property type="component" value="Unassembled WGS sequence"/>
</dbReference>
<accession>A0A9P4NGM4</accession>
<evidence type="ECO:0000313" key="2">
    <source>
        <dbReference type="EMBL" id="KAF2420331.1"/>
    </source>
</evidence>
<proteinExistence type="predicted"/>
<protein>
    <submittedName>
        <fullName evidence="2">HET-domain-containing protein</fullName>
    </submittedName>
</protein>
<keyword evidence="3" id="KW-1185">Reference proteome</keyword>
<dbReference type="InterPro" id="IPR052895">
    <property type="entry name" value="HetReg/Transcr_Mod"/>
</dbReference>
<dbReference type="InterPro" id="IPR010730">
    <property type="entry name" value="HET"/>
</dbReference>
<comment type="caution">
    <text evidence="2">The sequence shown here is derived from an EMBL/GenBank/DDBJ whole genome shotgun (WGS) entry which is preliminary data.</text>
</comment>
<name>A0A9P4NGM4_9PEZI</name>
<dbReference type="PANTHER" id="PTHR24148:SF64">
    <property type="entry name" value="HETEROKARYON INCOMPATIBILITY DOMAIN-CONTAINING PROTEIN"/>
    <property type="match status" value="1"/>
</dbReference>
<gene>
    <name evidence="2" type="ORF">EJ08DRAFT_26985</name>
</gene>
<dbReference type="AlphaFoldDB" id="A0A9P4NGM4"/>
<dbReference type="PANTHER" id="PTHR24148">
    <property type="entry name" value="ANKYRIN REPEAT DOMAIN-CONTAINING PROTEIN 39 HOMOLOG-RELATED"/>
    <property type="match status" value="1"/>
</dbReference>
<sequence length="553" mass="63125">MDKVAGISCSEPKYDNFYSPENADFYKSFQYGHLNRQKHHIRLIKILPTAPDELIACELLDQIPLVDVHPKYTALSYCAGDPKKTVPVLVNGCQFNVFANLAHALNEVRHLWYQNRPNNDEGLMLWVDQICIDQSNPQERSHQVGFMREIYASAEQTLVCLSTEPSKGEGMEWVNQCINTYYANGVVDGLDHLITKSNSFPESDRQLKFNPGFLAFVEILSSPWFTRIWVIQEYLMSACVIFLYGNKSLKSGPELKFMMDHLLFVQSFIIRKVMNNNAYDSKALMALLNGKLPSIQRKIASLWYLFFSRGPRTDTDPYYLSTSLRDILQMSMHCRSSDPRDRIYALLGLTGPECTIVPDYSPTMTLKKLLIETTRHIIEIEDSLDVFGDIAYAHSMSSDPTIPAWVIYWTVAERGLVKEMYSGLKAAKDTKADAVFYRESEQGDLELVVTGVMLDTVSRRISDVNGHGFIMHHSQKGYRVETSLEIESGDEIWILYGCRWPAILRPFGHKYRFVQTAFVPMEPHQNLIPNVMKGGVLDAVEKGELIARKIHMI</sequence>
<reference evidence="2" key="1">
    <citation type="journal article" date="2020" name="Stud. Mycol.">
        <title>101 Dothideomycetes genomes: a test case for predicting lifestyles and emergence of pathogens.</title>
        <authorList>
            <person name="Haridas S."/>
            <person name="Albert R."/>
            <person name="Binder M."/>
            <person name="Bloem J."/>
            <person name="Labutti K."/>
            <person name="Salamov A."/>
            <person name="Andreopoulos B."/>
            <person name="Baker S."/>
            <person name="Barry K."/>
            <person name="Bills G."/>
            <person name="Bluhm B."/>
            <person name="Cannon C."/>
            <person name="Castanera R."/>
            <person name="Culley D."/>
            <person name="Daum C."/>
            <person name="Ezra D."/>
            <person name="Gonzalez J."/>
            <person name="Henrissat B."/>
            <person name="Kuo A."/>
            <person name="Liang C."/>
            <person name="Lipzen A."/>
            <person name="Lutzoni F."/>
            <person name="Magnuson J."/>
            <person name="Mondo S."/>
            <person name="Nolan M."/>
            <person name="Ohm R."/>
            <person name="Pangilinan J."/>
            <person name="Park H.-J."/>
            <person name="Ramirez L."/>
            <person name="Alfaro M."/>
            <person name="Sun H."/>
            <person name="Tritt A."/>
            <person name="Yoshinaga Y."/>
            <person name="Zwiers L.-H."/>
            <person name="Turgeon B."/>
            <person name="Goodwin S."/>
            <person name="Spatafora J."/>
            <person name="Crous P."/>
            <person name="Grigoriev I."/>
        </authorList>
    </citation>
    <scope>NUCLEOTIDE SEQUENCE</scope>
    <source>
        <strain evidence="2">CBS 130266</strain>
    </source>
</reference>
<feature type="domain" description="Heterokaryon incompatibility" evidence="1">
    <location>
        <begin position="72"/>
        <end position="233"/>
    </location>
</feature>
<evidence type="ECO:0000313" key="3">
    <source>
        <dbReference type="Proteomes" id="UP000800235"/>
    </source>
</evidence>
<evidence type="ECO:0000259" key="1">
    <source>
        <dbReference type="Pfam" id="PF06985"/>
    </source>
</evidence>